<gene>
    <name evidence="1" type="ORF">FTX54_007320</name>
</gene>
<keyword evidence="2" id="KW-1185">Reference proteome</keyword>
<dbReference type="KEGG" id="ahal:FTX54_007320"/>
<evidence type="ECO:0000313" key="1">
    <source>
        <dbReference type="EMBL" id="WWD81345.1"/>
    </source>
</evidence>
<dbReference type="Proteomes" id="UP000321816">
    <property type="component" value="Chromosome"/>
</dbReference>
<proteinExistence type="predicted"/>
<dbReference type="RefSeq" id="WP_147802885.1">
    <property type="nucleotide sequence ID" value="NZ_CP144914.1"/>
</dbReference>
<dbReference type="AlphaFoldDB" id="A0AAJ8LYQ0"/>
<organism evidence="1 2">
    <name type="scientific">Alkalicoccus halolimnae</name>
    <dbReference type="NCBI Taxonomy" id="1667239"/>
    <lineage>
        <taxon>Bacteria</taxon>
        <taxon>Bacillati</taxon>
        <taxon>Bacillota</taxon>
        <taxon>Bacilli</taxon>
        <taxon>Bacillales</taxon>
        <taxon>Bacillaceae</taxon>
        <taxon>Alkalicoccus</taxon>
    </lineage>
</organism>
<evidence type="ECO:0000313" key="2">
    <source>
        <dbReference type="Proteomes" id="UP000321816"/>
    </source>
</evidence>
<reference evidence="1 2" key="1">
    <citation type="submission" date="2024-01" db="EMBL/GenBank/DDBJ databases">
        <title>Complete Genome Sequence of Alkalicoccus halolimnae BZ-SZ-XJ29T, a Moderately Halophilic Bacterium Isolated from a Salt Lake.</title>
        <authorList>
            <person name="Zhao B."/>
        </authorList>
    </citation>
    <scope>NUCLEOTIDE SEQUENCE [LARGE SCALE GENOMIC DNA]</scope>
    <source>
        <strain evidence="1 2">BZ-SZ-XJ29</strain>
    </source>
</reference>
<name>A0AAJ8LYQ0_9BACI</name>
<protein>
    <submittedName>
        <fullName evidence="1">Uncharacterized protein</fullName>
    </submittedName>
</protein>
<sequence>MMEAEREASTLLFELVQEHRQVTGFFHGEMSDFRGSAVYSEAGKKFCLTATGSFKRQIQVCLPAYD</sequence>
<accession>A0AAJ8LYQ0</accession>
<dbReference type="EMBL" id="CP144914">
    <property type="protein sequence ID" value="WWD81345.1"/>
    <property type="molecule type" value="Genomic_DNA"/>
</dbReference>